<dbReference type="InterPro" id="IPR049249">
    <property type="entry name" value="DUF6882"/>
</dbReference>
<dbReference type="Proteomes" id="UP000246410">
    <property type="component" value="Unassembled WGS sequence"/>
</dbReference>
<dbReference type="Pfam" id="PF21813">
    <property type="entry name" value="DUF6882"/>
    <property type="match status" value="1"/>
</dbReference>
<dbReference type="EMBL" id="QGTL01000004">
    <property type="protein sequence ID" value="PWV75939.1"/>
    <property type="molecule type" value="Genomic_DNA"/>
</dbReference>
<reference evidence="1 2" key="1">
    <citation type="submission" date="2018-05" db="EMBL/GenBank/DDBJ databases">
        <title>Genomic Encyclopedia of Type Strains, Phase IV (KMG-IV): sequencing the most valuable type-strain genomes for metagenomic binning, comparative biology and taxonomic classification.</title>
        <authorList>
            <person name="Goeker M."/>
        </authorList>
    </citation>
    <scope>NUCLEOTIDE SEQUENCE [LARGE SCALE GENOMIC DNA]</scope>
    <source>
        <strain evidence="1 2">DSM 44717</strain>
    </source>
</reference>
<name>A0A317NKU8_9NOCA</name>
<comment type="caution">
    <text evidence="1">The sequence shown here is derived from an EMBL/GenBank/DDBJ whole genome shotgun (WGS) entry which is preliminary data.</text>
</comment>
<protein>
    <submittedName>
        <fullName evidence="1">Uncharacterized protein</fullName>
    </submittedName>
</protein>
<evidence type="ECO:0000313" key="2">
    <source>
        <dbReference type="Proteomes" id="UP000246410"/>
    </source>
</evidence>
<proteinExistence type="predicted"/>
<dbReference type="AlphaFoldDB" id="A0A317NKU8"/>
<gene>
    <name evidence="1" type="ORF">DFR69_10440</name>
</gene>
<evidence type="ECO:0000313" key="1">
    <source>
        <dbReference type="EMBL" id="PWV75939.1"/>
    </source>
</evidence>
<sequence>MSEVTLANLLDDAALFSFEHQLHLADVVGDRPWSVDLRAGRFTFTGDQPIECTAVHLLGSAAPGPQSWLWSWGNPAGYPDLVTGLASSARDFGIHYRIRELADVEVPFAALPGAPTVAEGAVNTFMDACKAVSGRWTAYSGPVGGGTRAAFLIEHPTFQLPAPAAPRLARVLQQGLTEFPLTDHRRALHAYANHRGLGITWSPDHSRSTVTTTGFTAEFSFDELARTKSIDIQMG</sequence>
<accession>A0A317NKU8</accession>
<keyword evidence="2" id="KW-1185">Reference proteome</keyword>
<organism evidence="1 2">
    <name type="scientific">Nocardia neocaledoniensis</name>
    <dbReference type="NCBI Taxonomy" id="236511"/>
    <lineage>
        <taxon>Bacteria</taxon>
        <taxon>Bacillati</taxon>
        <taxon>Actinomycetota</taxon>
        <taxon>Actinomycetes</taxon>
        <taxon>Mycobacteriales</taxon>
        <taxon>Nocardiaceae</taxon>
        <taxon>Nocardia</taxon>
    </lineage>
</organism>
<dbReference type="RefSeq" id="WP_110037630.1">
    <property type="nucleotide sequence ID" value="NZ_QGTL01000004.1"/>
</dbReference>